<dbReference type="InterPro" id="IPR058594">
    <property type="entry name" value="PB1-like_dom_pln"/>
</dbReference>
<sequence>MYRSDGYYMYCHVGGKFVRDPFVRYEGDEVVKLKEDPDTISYFEVRKIVENLLNFSSSQILYFHEPFSCCLQDNLRLLWDDTSTTIMLNYWMKYGFIDVYVEHKVGTPIVVDNILLIHVVEGSNEFRGDVVGDDVTEGAGDIVGEGDAGEVTSEIVGEAVHEGVHGDVVHEEAGEIATQGASEVLTEGIATDVIYEGVDEGVHEEDVDVVHEGVHEEVVDTIQEGADEGVHEEAVDVVPEEAIDIVLKGADEGVHEEVVDTIQEVADGLMLSMKGIVAATDELQSDVGQQNFYESEDGVYLMKDRYLSYGNDDDELQHTRTTFKSFEGKIVNRGKKHVETDSDSVEDETQPEIRKEIMVEEENVETTCEVDENETDYFDSDDHRSLGSSNNDEHDDDARRKTRFPNTCRRAKNLVSLNLAGNVKEEFVNLWHYANELRAKNPGSTIKITVNGVTIDSPPHVKRERTKQEFEVLEKRTDFSSLEIICRAYNHWVMEIQKFD</sequence>
<dbReference type="Proteomes" id="UP001396334">
    <property type="component" value="Unassembled WGS sequence"/>
</dbReference>
<dbReference type="Pfam" id="PF26130">
    <property type="entry name" value="PB1-like"/>
    <property type="match status" value="1"/>
</dbReference>
<name>A0ABR2U1G6_9ROSI</name>
<evidence type="ECO:0000259" key="2">
    <source>
        <dbReference type="Pfam" id="PF26130"/>
    </source>
</evidence>
<comment type="caution">
    <text evidence="3">The sequence shown here is derived from an EMBL/GenBank/DDBJ whole genome shotgun (WGS) entry which is preliminary data.</text>
</comment>
<feature type="domain" description="PB1-like" evidence="2">
    <location>
        <begin position="9"/>
        <end position="103"/>
    </location>
</feature>
<reference evidence="3 4" key="1">
    <citation type="journal article" date="2024" name="G3 (Bethesda)">
        <title>Genome assembly of Hibiscus sabdariffa L. provides insights into metabolisms of medicinal natural products.</title>
        <authorList>
            <person name="Kim T."/>
        </authorList>
    </citation>
    <scope>NUCLEOTIDE SEQUENCE [LARGE SCALE GENOMIC DNA]</scope>
    <source>
        <strain evidence="3">TK-2024</strain>
        <tissue evidence="3">Old leaves</tissue>
    </source>
</reference>
<evidence type="ECO:0000313" key="3">
    <source>
        <dbReference type="EMBL" id="KAK9043573.1"/>
    </source>
</evidence>
<keyword evidence="4" id="KW-1185">Reference proteome</keyword>
<gene>
    <name evidence="3" type="ORF">V6N11_071909</name>
</gene>
<evidence type="ECO:0000256" key="1">
    <source>
        <dbReference type="SAM" id="MobiDB-lite"/>
    </source>
</evidence>
<accession>A0ABR2U1G6</accession>
<protein>
    <recommendedName>
        <fullName evidence="2">PB1-like domain-containing protein</fullName>
    </recommendedName>
</protein>
<organism evidence="3 4">
    <name type="scientific">Hibiscus sabdariffa</name>
    <name type="common">roselle</name>
    <dbReference type="NCBI Taxonomy" id="183260"/>
    <lineage>
        <taxon>Eukaryota</taxon>
        <taxon>Viridiplantae</taxon>
        <taxon>Streptophyta</taxon>
        <taxon>Embryophyta</taxon>
        <taxon>Tracheophyta</taxon>
        <taxon>Spermatophyta</taxon>
        <taxon>Magnoliopsida</taxon>
        <taxon>eudicotyledons</taxon>
        <taxon>Gunneridae</taxon>
        <taxon>Pentapetalae</taxon>
        <taxon>rosids</taxon>
        <taxon>malvids</taxon>
        <taxon>Malvales</taxon>
        <taxon>Malvaceae</taxon>
        <taxon>Malvoideae</taxon>
        <taxon>Hibiscus</taxon>
    </lineage>
</organism>
<feature type="region of interest" description="Disordered" evidence="1">
    <location>
        <begin position="363"/>
        <end position="402"/>
    </location>
</feature>
<feature type="compositionally biased region" description="Acidic residues" evidence="1">
    <location>
        <begin position="363"/>
        <end position="379"/>
    </location>
</feature>
<proteinExistence type="predicted"/>
<evidence type="ECO:0000313" key="4">
    <source>
        <dbReference type="Proteomes" id="UP001396334"/>
    </source>
</evidence>
<dbReference type="EMBL" id="JBBPBN010000003">
    <property type="protein sequence ID" value="KAK9043573.1"/>
    <property type="molecule type" value="Genomic_DNA"/>
</dbReference>